<evidence type="ECO:0000313" key="3">
    <source>
        <dbReference type="Proteomes" id="UP000051952"/>
    </source>
</evidence>
<gene>
    <name evidence="2" type="ORF">BSAL_89235</name>
</gene>
<dbReference type="SUPFAM" id="SSF56672">
    <property type="entry name" value="DNA/RNA polymerases"/>
    <property type="match status" value="1"/>
</dbReference>
<organism evidence="2 3">
    <name type="scientific">Bodo saltans</name>
    <name type="common">Flagellated protozoan</name>
    <dbReference type="NCBI Taxonomy" id="75058"/>
    <lineage>
        <taxon>Eukaryota</taxon>
        <taxon>Discoba</taxon>
        <taxon>Euglenozoa</taxon>
        <taxon>Kinetoplastea</taxon>
        <taxon>Metakinetoplastina</taxon>
        <taxon>Eubodonida</taxon>
        <taxon>Bodonidae</taxon>
        <taxon>Bodo</taxon>
    </lineage>
</organism>
<evidence type="ECO:0008006" key="4">
    <source>
        <dbReference type="Google" id="ProtNLM"/>
    </source>
</evidence>
<name>A0A0S4J2L7_BODSA</name>
<accession>A0A0S4J2L7</accession>
<dbReference type="PANTHER" id="PTHR33050:SF7">
    <property type="entry name" value="RIBONUCLEASE H"/>
    <property type="match status" value="1"/>
</dbReference>
<dbReference type="InterPro" id="IPR043502">
    <property type="entry name" value="DNA/RNA_pol_sf"/>
</dbReference>
<dbReference type="EMBL" id="CYKH01001140">
    <property type="protein sequence ID" value="CUG85049.1"/>
    <property type="molecule type" value="Genomic_DNA"/>
</dbReference>
<dbReference type="Gene3D" id="3.30.70.270">
    <property type="match status" value="1"/>
</dbReference>
<dbReference type="AlphaFoldDB" id="A0A0S4J2L7"/>
<dbReference type="InterPro" id="IPR043128">
    <property type="entry name" value="Rev_trsase/Diguanyl_cyclase"/>
</dbReference>
<keyword evidence="3" id="KW-1185">Reference proteome</keyword>
<sequence>MGFRPSCGVAQRTIEFVCAIDGFPGVTIFCYIDNILISGDDKAEVAAAAAEVRRRCDKVGIQLNALPSEPTTKIEFLGEVYDTSADSPQHWTRTNTDKTLAKLRAARQAITTGKFSCRRAAAVFGALLFASRVAGGPLAQYFNALRYLRSLAAAADGCWNRLAPPLTKSAYDEILTWLDSALKNEPYPLKAVETQLPATKTIYVDASATGWGAHVITEAASYTTGARWSPADHMRWNLRSSVAAEPLALRRSLRHAPTTRWWMCIRTTPHLSGRSRPLTQKHTHTTKQSWNCRWPSPTLQSVYRGCRAPPTPWPIGLADSWRTRQTYHGKREHTNHHHHSASGTPKVELLR</sequence>
<dbReference type="VEuPathDB" id="TriTrypDB:BSAL_89235"/>
<evidence type="ECO:0000313" key="2">
    <source>
        <dbReference type="EMBL" id="CUG85049.1"/>
    </source>
</evidence>
<dbReference type="InterPro" id="IPR052055">
    <property type="entry name" value="Hepadnavirus_pol/RT"/>
</dbReference>
<proteinExistence type="predicted"/>
<feature type="compositionally biased region" description="Basic residues" evidence="1">
    <location>
        <begin position="329"/>
        <end position="340"/>
    </location>
</feature>
<dbReference type="PANTHER" id="PTHR33050">
    <property type="entry name" value="REVERSE TRANSCRIPTASE DOMAIN-CONTAINING PROTEIN"/>
    <property type="match status" value="1"/>
</dbReference>
<reference evidence="3" key="1">
    <citation type="submission" date="2015-09" db="EMBL/GenBank/DDBJ databases">
        <authorList>
            <consortium name="Pathogen Informatics"/>
        </authorList>
    </citation>
    <scope>NUCLEOTIDE SEQUENCE [LARGE SCALE GENOMIC DNA]</scope>
    <source>
        <strain evidence="3">Lake Konstanz</strain>
    </source>
</reference>
<evidence type="ECO:0000256" key="1">
    <source>
        <dbReference type="SAM" id="MobiDB-lite"/>
    </source>
</evidence>
<protein>
    <recommendedName>
        <fullName evidence="4">Reverse transcriptase domain-containing protein</fullName>
    </recommendedName>
</protein>
<feature type="region of interest" description="Disordered" evidence="1">
    <location>
        <begin position="329"/>
        <end position="351"/>
    </location>
</feature>
<dbReference type="Proteomes" id="UP000051952">
    <property type="component" value="Unassembled WGS sequence"/>
</dbReference>